<name>A0A0K0FSK5_STRVS</name>
<accession>A0A0K0FSK5</accession>
<reference evidence="4" key="2">
    <citation type="submission" date="2015-08" db="UniProtKB">
        <authorList>
            <consortium name="WormBaseParasite"/>
        </authorList>
    </citation>
    <scope>IDENTIFICATION</scope>
</reference>
<keyword evidence="3" id="KW-1185">Reference proteome</keyword>
<dbReference type="Proteomes" id="UP000035680">
    <property type="component" value="Unassembled WGS sequence"/>
</dbReference>
<dbReference type="AlphaFoldDB" id="A0A0K0FSK5"/>
<sequence length="101" mass="11914">MKIHNKATLFTIIFICILFTLHNAAPILKNEENLDKKQLPFINTIHIAKHKHNKGAGNDNSLTNEKELKEGRRIRRNPDKKEYPRICYFSPIQCLFTRNRK</sequence>
<organism evidence="3 4">
    <name type="scientific">Strongyloides venezuelensis</name>
    <name type="common">Threadworm</name>
    <dbReference type="NCBI Taxonomy" id="75913"/>
    <lineage>
        <taxon>Eukaryota</taxon>
        <taxon>Metazoa</taxon>
        <taxon>Ecdysozoa</taxon>
        <taxon>Nematoda</taxon>
        <taxon>Chromadorea</taxon>
        <taxon>Rhabditida</taxon>
        <taxon>Tylenchina</taxon>
        <taxon>Panagrolaimomorpha</taxon>
        <taxon>Strongyloidoidea</taxon>
        <taxon>Strongyloididae</taxon>
        <taxon>Strongyloides</taxon>
    </lineage>
</organism>
<protein>
    <submittedName>
        <fullName evidence="4">Plasmodium yoelii subtelomeric region (PYST-C1)</fullName>
    </submittedName>
</protein>
<keyword evidence="2" id="KW-0732">Signal</keyword>
<dbReference type="WBParaSite" id="SVE_1386400.1">
    <property type="protein sequence ID" value="SVE_1386400.1"/>
    <property type="gene ID" value="SVE_1386400"/>
</dbReference>
<proteinExistence type="predicted"/>
<reference evidence="3" key="1">
    <citation type="submission" date="2014-07" db="EMBL/GenBank/DDBJ databases">
        <authorList>
            <person name="Martin A.A"/>
            <person name="De Silva N."/>
        </authorList>
    </citation>
    <scope>NUCLEOTIDE SEQUENCE</scope>
</reference>
<evidence type="ECO:0000313" key="4">
    <source>
        <dbReference type="WBParaSite" id="SVE_1386400.1"/>
    </source>
</evidence>
<evidence type="ECO:0000256" key="2">
    <source>
        <dbReference type="SAM" id="SignalP"/>
    </source>
</evidence>
<evidence type="ECO:0000313" key="3">
    <source>
        <dbReference type="Proteomes" id="UP000035680"/>
    </source>
</evidence>
<feature type="signal peptide" evidence="2">
    <location>
        <begin position="1"/>
        <end position="24"/>
    </location>
</feature>
<evidence type="ECO:0000256" key="1">
    <source>
        <dbReference type="SAM" id="MobiDB-lite"/>
    </source>
</evidence>
<feature type="region of interest" description="Disordered" evidence="1">
    <location>
        <begin position="52"/>
        <end position="77"/>
    </location>
</feature>
<feature type="compositionally biased region" description="Basic and acidic residues" evidence="1">
    <location>
        <begin position="64"/>
        <end position="77"/>
    </location>
</feature>
<feature type="chain" id="PRO_5005330049" evidence="2">
    <location>
        <begin position="25"/>
        <end position="101"/>
    </location>
</feature>